<dbReference type="EMBL" id="CABVIJ010000021">
    <property type="protein sequence ID" value="VVP28931.1"/>
    <property type="molecule type" value="Genomic_DNA"/>
</dbReference>
<gene>
    <name evidence="1" type="ORF">PS732_04286</name>
</gene>
<accession>A0ABD7VKL5</accession>
<evidence type="ECO:0000313" key="1">
    <source>
        <dbReference type="EMBL" id="VVP28931.1"/>
    </source>
</evidence>
<sequence>MGFFIVRENAAPHPSPLPREREPICMLFKSKFDLISQAAVTMKNNSVSSLSLWERVRVRGFSPFTSVQAE</sequence>
<dbReference type="AlphaFoldDB" id="A0ABD7VKL5"/>
<reference evidence="1 2" key="1">
    <citation type="submission" date="2019-09" db="EMBL/GenBank/DDBJ databases">
        <authorList>
            <person name="Chandra G."/>
            <person name="Truman W A."/>
        </authorList>
    </citation>
    <scope>NUCLEOTIDE SEQUENCE [LARGE SCALE GENOMIC DNA]</scope>
    <source>
        <strain evidence="1">PS732</strain>
    </source>
</reference>
<dbReference type="Proteomes" id="UP000325779">
    <property type="component" value="Unassembled WGS sequence"/>
</dbReference>
<protein>
    <submittedName>
        <fullName evidence="1">Uncharacterized protein</fullName>
    </submittedName>
</protein>
<evidence type="ECO:0000313" key="2">
    <source>
        <dbReference type="Proteomes" id="UP000325779"/>
    </source>
</evidence>
<comment type="caution">
    <text evidence="1">The sequence shown here is derived from an EMBL/GenBank/DDBJ whole genome shotgun (WGS) entry which is preliminary data.</text>
</comment>
<organism evidence="1 2">
    <name type="scientific">Pseudomonas fluorescens</name>
    <dbReference type="NCBI Taxonomy" id="294"/>
    <lineage>
        <taxon>Bacteria</taxon>
        <taxon>Pseudomonadati</taxon>
        <taxon>Pseudomonadota</taxon>
        <taxon>Gammaproteobacteria</taxon>
        <taxon>Pseudomonadales</taxon>
        <taxon>Pseudomonadaceae</taxon>
        <taxon>Pseudomonas</taxon>
    </lineage>
</organism>
<name>A0ABD7VKL5_PSEFL</name>
<proteinExistence type="predicted"/>